<dbReference type="Pfam" id="PF25601">
    <property type="entry name" value="AAA_lid_14"/>
    <property type="match status" value="1"/>
</dbReference>
<dbReference type="PROSITE" id="PS00675">
    <property type="entry name" value="SIGMA54_INTERACT_1"/>
    <property type="match status" value="1"/>
</dbReference>
<evidence type="ECO:0008006" key="12">
    <source>
        <dbReference type="Google" id="ProtNLM"/>
    </source>
</evidence>
<name>A0A1F7WK91_9BACT</name>
<keyword evidence="5" id="KW-0238">DNA-binding</keyword>
<dbReference type="SUPFAM" id="SSF52172">
    <property type="entry name" value="CheY-like"/>
    <property type="match status" value="1"/>
</dbReference>
<dbReference type="STRING" id="1817813.A2008_10710"/>
<feature type="domain" description="Sigma-54 factor interaction" evidence="8">
    <location>
        <begin position="147"/>
        <end position="376"/>
    </location>
</feature>
<proteinExistence type="predicted"/>
<gene>
    <name evidence="10" type="ORF">A2008_10710</name>
</gene>
<keyword evidence="1 7" id="KW-0597">Phosphoprotein</keyword>
<evidence type="ECO:0000256" key="6">
    <source>
        <dbReference type="ARBA" id="ARBA00023163"/>
    </source>
</evidence>
<dbReference type="Gene3D" id="3.40.50.300">
    <property type="entry name" value="P-loop containing nucleotide triphosphate hydrolases"/>
    <property type="match status" value="1"/>
</dbReference>
<dbReference type="PROSITE" id="PS00688">
    <property type="entry name" value="SIGMA54_INTERACT_3"/>
    <property type="match status" value="1"/>
</dbReference>
<dbReference type="FunFam" id="3.40.50.300:FF:000006">
    <property type="entry name" value="DNA-binding transcriptional regulator NtrC"/>
    <property type="match status" value="1"/>
</dbReference>
<dbReference type="GO" id="GO:0006355">
    <property type="term" value="P:regulation of DNA-templated transcription"/>
    <property type="evidence" value="ECO:0007669"/>
    <property type="project" value="InterPro"/>
</dbReference>
<dbReference type="PROSITE" id="PS00676">
    <property type="entry name" value="SIGMA54_INTERACT_2"/>
    <property type="match status" value="1"/>
</dbReference>
<keyword evidence="2" id="KW-0547">Nucleotide-binding</keyword>
<evidence type="ECO:0000256" key="5">
    <source>
        <dbReference type="ARBA" id="ARBA00023125"/>
    </source>
</evidence>
<dbReference type="SUPFAM" id="SSF46689">
    <property type="entry name" value="Homeodomain-like"/>
    <property type="match status" value="1"/>
</dbReference>
<feature type="modified residue" description="4-aspartylphosphate" evidence="7">
    <location>
        <position position="61"/>
    </location>
</feature>
<dbReference type="InterPro" id="IPR009057">
    <property type="entry name" value="Homeodomain-like_sf"/>
</dbReference>
<dbReference type="InterPro" id="IPR025944">
    <property type="entry name" value="Sigma_54_int_dom_CS"/>
</dbReference>
<dbReference type="InterPro" id="IPR003593">
    <property type="entry name" value="AAA+_ATPase"/>
</dbReference>
<dbReference type="EMBL" id="MGFH01000181">
    <property type="protein sequence ID" value="OGM03256.1"/>
    <property type="molecule type" value="Genomic_DNA"/>
</dbReference>
<dbReference type="InterPro" id="IPR011006">
    <property type="entry name" value="CheY-like_superfamily"/>
</dbReference>
<dbReference type="PRINTS" id="PR01590">
    <property type="entry name" value="HTHFIS"/>
</dbReference>
<protein>
    <recommendedName>
        <fullName evidence="12">Two-component system response regulator</fullName>
    </recommendedName>
</protein>
<dbReference type="Gene3D" id="1.10.10.60">
    <property type="entry name" value="Homeodomain-like"/>
    <property type="match status" value="1"/>
</dbReference>
<dbReference type="PROSITE" id="PS50045">
    <property type="entry name" value="SIGMA54_INTERACT_4"/>
    <property type="match status" value="1"/>
</dbReference>
<evidence type="ECO:0000259" key="9">
    <source>
        <dbReference type="PROSITE" id="PS50110"/>
    </source>
</evidence>
<dbReference type="SMART" id="SM00448">
    <property type="entry name" value="REC"/>
    <property type="match status" value="1"/>
</dbReference>
<dbReference type="SUPFAM" id="SSF52540">
    <property type="entry name" value="P-loop containing nucleoside triphosphate hydrolases"/>
    <property type="match status" value="1"/>
</dbReference>
<keyword evidence="6" id="KW-0804">Transcription</keyword>
<dbReference type="PANTHER" id="PTHR32071">
    <property type="entry name" value="TRANSCRIPTIONAL REGULATORY PROTEIN"/>
    <property type="match status" value="1"/>
</dbReference>
<dbReference type="GO" id="GO:0005524">
    <property type="term" value="F:ATP binding"/>
    <property type="evidence" value="ECO:0007669"/>
    <property type="project" value="UniProtKB-KW"/>
</dbReference>
<dbReference type="InterPro" id="IPR027417">
    <property type="entry name" value="P-loop_NTPase"/>
</dbReference>
<evidence type="ECO:0000256" key="2">
    <source>
        <dbReference type="ARBA" id="ARBA00022741"/>
    </source>
</evidence>
<evidence type="ECO:0000256" key="3">
    <source>
        <dbReference type="ARBA" id="ARBA00022840"/>
    </source>
</evidence>
<dbReference type="Gene3D" id="3.40.50.2300">
    <property type="match status" value="1"/>
</dbReference>
<dbReference type="FunFam" id="3.40.50.2300:FF:000018">
    <property type="entry name" value="DNA-binding transcriptional regulator NtrC"/>
    <property type="match status" value="1"/>
</dbReference>
<comment type="caution">
    <text evidence="10">The sequence shown here is derived from an EMBL/GenBank/DDBJ whole genome shotgun (WGS) entry which is preliminary data.</text>
</comment>
<dbReference type="Pfam" id="PF00072">
    <property type="entry name" value="Response_reg"/>
    <property type="match status" value="1"/>
</dbReference>
<dbReference type="PROSITE" id="PS50110">
    <property type="entry name" value="RESPONSE_REGULATORY"/>
    <property type="match status" value="1"/>
</dbReference>
<dbReference type="Pfam" id="PF00158">
    <property type="entry name" value="Sigma54_activat"/>
    <property type="match status" value="1"/>
</dbReference>
<organism evidence="10 11">
    <name type="scientific">Candidatus Wallbacteria bacterium GWC2_49_35</name>
    <dbReference type="NCBI Taxonomy" id="1817813"/>
    <lineage>
        <taxon>Bacteria</taxon>
        <taxon>Candidatus Walliibacteriota</taxon>
    </lineage>
</organism>
<dbReference type="AlphaFoldDB" id="A0A1F7WK91"/>
<evidence type="ECO:0000256" key="1">
    <source>
        <dbReference type="ARBA" id="ARBA00022553"/>
    </source>
</evidence>
<keyword evidence="3" id="KW-0067">ATP-binding</keyword>
<dbReference type="Proteomes" id="UP000178735">
    <property type="component" value="Unassembled WGS sequence"/>
</dbReference>
<reference evidence="10 11" key="1">
    <citation type="journal article" date="2016" name="Nat. Commun.">
        <title>Thousands of microbial genomes shed light on interconnected biogeochemical processes in an aquifer system.</title>
        <authorList>
            <person name="Anantharaman K."/>
            <person name="Brown C.T."/>
            <person name="Hug L.A."/>
            <person name="Sharon I."/>
            <person name="Castelle C.J."/>
            <person name="Probst A.J."/>
            <person name="Thomas B.C."/>
            <person name="Singh A."/>
            <person name="Wilkins M.J."/>
            <person name="Karaoz U."/>
            <person name="Brodie E.L."/>
            <person name="Williams K.H."/>
            <person name="Hubbard S.S."/>
            <person name="Banfield J.F."/>
        </authorList>
    </citation>
    <scope>NUCLEOTIDE SEQUENCE [LARGE SCALE GENOMIC DNA]</scope>
</reference>
<keyword evidence="4" id="KW-0805">Transcription regulation</keyword>
<dbReference type="Pfam" id="PF02954">
    <property type="entry name" value="HTH_8"/>
    <property type="match status" value="1"/>
</dbReference>
<dbReference type="InterPro" id="IPR025943">
    <property type="entry name" value="Sigma_54_int_dom_ATP-bd_2"/>
</dbReference>
<feature type="domain" description="Response regulatory" evidence="9">
    <location>
        <begin position="3"/>
        <end position="126"/>
    </location>
</feature>
<sequence length="472" mass="52699">MSLIYIIDDEENMCKVLKFCLEEDGHDVVYFTDPAGALAKLNGAYFGGSQQEPRPDIIISDLKMPQMDGIHFLSELKKIDGQLPLIMMTAYASVQNAVEAMKEGAFDYILKPFEPDELKLLIKKALEHTRLVEENAALKAVSDEVNFIGASAAIKGVFEMITSVAGSKTTVLITGESGTGKELVARLIHDSSDRAKKPFVKINCAAIPDTLLESELFGHKKGAFTGATADKIGKFELADNGTIFLDEIGDMNLNLQSKLLRVLQERQFEKIGCNKSITVDVRIVAATNQNLQKMINEGAFREDLYYRLNVFPIKIPPLRERRDDILPIAEHFIREFNAEFKKSVVKISDDMKNFILNYSFPGNVRELSNMIERAMILAKGNEINANHFDKSEFFSAAAEAAKETSPGAANDPALKTNVLDISDASLEQIERQHIIDILKSTGWHKGKAAEILKIDRSTLYRMLKKYNITLKE</sequence>
<accession>A0A1F7WK91</accession>
<evidence type="ECO:0000259" key="8">
    <source>
        <dbReference type="PROSITE" id="PS50045"/>
    </source>
</evidence>
<dbReference type="InterPro" id="IPR002197">
    <property type="entry name" value="HTH_Fis"/>
</dbReference>
<evidence type="ECO:0000313" key="10">
    <source>
        <dbReference type="EMBL" id="OGM03256.1"/>
    </source>
</evidence>
<evidence type="ECO:0000256" key="4">
    <source>
        <dbReference type="ARBA" id="ARBA00023015"/>
    </source>
</evidence>
<evidence type="ECO:0000256" key="7">
    <source>
        <dbReference type="PROSITE-ProRule" id="PRU00169"/>
    </source>
</evidence>
<dbReference type="InterPro" id="IPR058031">
    <property type="entry name" value="AAA_lid_NorR"/>
</dbReference>
<dbReference type="InterPro" id="IPR002078">
    <property type="entry name" value="Sigma_54_int"/>
</dbReference>
<dbReference type="GO" id="GO:0043565">
    <property type="term" value="F:sequence-specific DNA binding"/>
    <property type="evidence" value="ECO:0007669"/>
    <property type="project" value="InterPro"/>
</dbReference>
<dbReference type="CDD" id="cd00009">
    <property type="entry name" value="AAA"/>
    <property type="match status" value="1"/>
</dbReference>
<evidence type="ECO:0000313" key="11">
    <source>
        <dbReference type="Proteomes" id="UP000178735"/>
    </source>
</evidence>
<dbReference type="Gene3D" id="1.10.8.60">
    <property type="match status" value="1"/>
</dbReference>
<dbReference type="InterPro" id="IPR025662">
    <property type="entry name" value="Sigma_54_int_dom_ATP-bd_1"/>
</dbReference>
<dbReference type="SMART" id="SM00382">
    <property type="entry name" value="AAA"/>
    <property type="match status" value="1"/>
</dbReference>
<dbReference type="GO" id="GO:0000160">
    <property type="term" value="P:phosphorelay signal transduction system"/>
    <property type="evidence" value="ECO:0007669"/>
    <property type="project" value="InterPro"/>
</dbReference>
<dbReference type="InterPro" id="IPR001789">
    <property type="entry name" value="Sig_transdc_resp-reg_receiver"/>
</dbReference>